<feature type="domain" description="DUF4369" evidence="2">
    <location>
        <begin position="28"/>
        <end position="120"/>
    </location>
</feature>
<dbReference type="Proteomes" id="UP000541583">
    <property type="component" value="Unassembled WGS sequence"/>
</dbReference>
<feature type="chain" id="PRO_5044563090" description="DUF4369 domain-containing protein" evidence="1">
    <location>
        <begin position="26"/>
        <end position="204"/>
    </location>
</feature>
<accession>A0A1N6VCN1</accession>
<feature type="signal peptide" evidence="1">
    <location>
        <begin position="1"/>
        <end position="25"/>
    </location>
</feature>
<comment type="caution">
    <text evidence="4">The sequence shown here is derived from an EMBL/GenBank/DDBJ whole genome shotgun (WGS) entry which is preliminary data.</text>
</comment>
<dbReference type="InterPro" id="IPR025380">
    <property type="entry name" value="DUF4369"/>
</dbReference>
<reference evidence="5 6" key="1">
    <citation type="submission" date="2020-08" db="EMBL/GenBank/DDBJ databases">
        <title>Genomic Encyclopedia of Type Strains, Phase IV (KMG-V): Genome sequencing to study the core and pangenomes of soil and plant-associated prokaryotes.</title>
        <authorList>
            <person name="Whitman W."/>
        </authorList>
    </citation>
    <scope>NUCLEOTIDE SEQUENCE [LARGE SCALE GENOMIC DNA]</scope>
    <source>
        <strain evidence="3 5">ANJLi2</strain>
        <strain evidence="4 6">MP601</strain>
    </source>
</reference>
<sequence>MSNFRVILIFLVVFVFGTLSTQTFAQTYSLNGKIKGVDQGWVFVLHRQTGVTDSGQIVNSTFTIRGKASAPEFCNFGLSANGVKNYYFGFFLMKGRLTLQASKDSLTDVGVLFKGSRIATEFQQFQKLTGQIYGAHDSEAATNAKLGELASVYTLKHPHSYISAFALASFGGNLSQLSHLYTSLSPEIQTSYFGKQVYNKLKHR</sequence>
<evidence type="ECO:0000256" key="1">
    <source>
        <dbReference type="SAM" id="SignalP"/>
    </source>
</evidence>
<dbReference type="Pfam" id="PF14289">
    <property type="entry name" value="DUF4369"/>
    <property type="match status" value="1"/>
</dbReference>
<proteinExistence type="predicted"/>
<dbReference type="Proteomes" id="UP000548326">
    <property type="component" value="Unassembled WGS sequence"/>
</dbReference>
<evidence type="ECO:0000313" key="3">
    <source>
        <dbReference type="EMBL" id="MBB6109100.1"/>
    </source>
</evidence>
<dbReference type="AlphaFoldDB" id="A0A1N6VCN1"/>
<gene>
    <name evidence="4" type="ORF">HDF22_001414</name>
    <name evidence="3" type="ORF">HDF23_001843</name>
</gene>
<keyword evidence="5" id="KW-1185">Reference proteome</keyword>
<dbReference type="EMBL" id="JACHCB010000003">
    <property type="protein sequence ID" value="MBB6109100.1"/>
    <property type="molecule type" value="Genomic_DNA"/>
</dbReference>
<evidence type="ECO:0000259" key="2">
    <source>
        <dbReference type="Pfam" id="PF14289"/>
    </source>
</evidence>
<name>A0A1N6VCN1_9SPHI</name>
<evidence type="ECO:0000313" key="5">
    <source>
        <dbReference type="Proteomes" id="UP000541583"/>
    </source>
</evidence>
<dbReference type="RefSeq" id="WP_076372490.1">
    <property type="nucleotide sequence ID" value="NZ_FTMG01000003.1"/>
</dbReference>
<protein>
    <recommendedName>
        <fullName evidence="2">DUF4369 domain-containing protein</fullName>
    </recommendedName>
</protein>
<organism evidence="4 6">
    <name type="scientific">Mucilaginibacter lappiensis</name>
    <dbReference type="NCBI Taxonomy" id="354630"/>
    <lineage>
        <taxon>Bacteria</taxon>
        <taxon>Pseudomonadati</taxon>
        <taxon>Bacteroidota</taxon>
        <taxon>Sphingobacteriia</taxon>
        <taxon>Sphingobacteriales</taxon>
        <taxon>Sphingobacteriaceae</taxon>
        <taxon>Mucilaginibacter</taxon>
    </lineage>
</organism>
<dbReference type="EMBL" id="JACHCA010000003">
    <property type="protein sequence ID" value="MBB6127308.1"/>
    <property type="molecule type" value="Genomic_DNA"/>
</dbReference>
<dbReference type="OrthoDB" id="1069091at2"/>
<keyword evidence="1" id="KW-0732">Signal</keyword>
<evidence type="ECO:0000313" key="6">
    <source>
        <dbReference type="Proteomes" id="UP000548326"/>
    </source>
</evidence>
<dbReference type="STRING" id="354630.SAMN05421821_103336"/>
<evidence type="ECO:0000313" key="4">
    <source>
        <dbReference type="EMBL" id="MBB6127308.1"/>
    </source>
</evidence>